<reference evidence="7" key="1">
    <citation type="submission" date="2017-02" db="EMBL/GenBank/DDBJ databases">
        <title>Tessaracoccus aquaemaris sp. nov., isolated from the intestine of a Korean rockfish, Sebastes schlegelii, in a marine aquaculture pond.</title>
        <authorList>
            <person name="Tak E.J."/>
            <person name="Bae J.-W."/>
        </authorList>
    </citation>
    <scope>NUCLEOTIDE SEQUENCE [LARGE SCALE GENOMIC DNA]</scope>
    <source>
        <strain evidence="7">NSG39</strain>
    </source>
</reference>
<accession>A0A1Q2CMW0</accession>
<dbReference type="Proteomes" id="UP000188145">
    <property type="component" value="Chromosome"/>
</dbReference>
<keyword evidence="3" id="KW-0902">Two-component regulatory system</keyword>
<evidence type="ECO:0000256" key="4">
    <source>
        <dbReference type="SAM" id="Phobius"/>
    </source>
</evidence>
<name>A0A1Q2CMW0_9ACTN</name>
<keyword evidence="2" id="KW-0418">Kinase</keyword>
<dbReference type="Gene3D" id="3.30.565.10">
    <property type="entry name" value="Histidine kinase-like ATPase, C-terminal domain"/>
    <property type="match status" value="1"/>
</dbReference>
<evidence type="ECO:0000256" key="3">
    <source>
        <dbReference type="ARBA" id="ARBA00023012"/>
    </source>
</evidence>
<evidence type="ECO:0000256" key="2">
    <source>
        <dbReference type="ARBA" id="ARBA00022777"/>
    </source>
</evidence>
<dbReference type="RefSeq" id="WP_077685776.1">
    <property type="nucleotide sequence ID" value="NZ_CP019606.1"/>
</dbReference>
<dbReference type="STRING" id="1332264.BW730_08015"/>
<dbReference type="GO" id="GO:0000160">
    <property type="term" value="P:phosphorelay signal transduction system"/>
    <property type="evidence" value="ECO:0007669"/>
    <property type="project" value="UniProtKB-KW"/>
</dbReference>
<feature type="transmembrane region" description="Helical" evidence="4">
    <location>
        <begin position="92"/>
        <end position="111"/>
    </location>
</feature>
<dbReference type="Pfam" id="PF02518">
    <property type="entry name" value="HATPase_c"/>
    <property type="match status" value="1"/>
</dbReference>
<dbReference type="InterPro" id="IPR003594">
    <property type="entry name" value="HATPase_dom"/>
</dbReference>
<dbReference type="PANTHER" id="PTHR24421">
    <property type="entry name" value="NITRATE/NITRITE SENSOR PROTEIN NARX-RELATED"/>
    <property type="match status" value="1"/>
</dbReference>
<keyword evidence="1" id="KW-0808">Transferase</keyword>
<dbReference type="InterPro" id="IPR050482">
    <property type="entry name" value="Sensor_HK_TwoCompSys"/>
</dbReference>
<dbReference type="PANTHER" id="PTHR24421:SF61">
    <property type="entry name" value="OXYGEN SENSOR HISTIDINE KINASE NREB"/>
    <property type="match status" value="1"/>
</dbReference>
<protein>
    <recommendedName>
        <fullName evidence="5">Histidine kinase/HSP90-like ATPase domain-containing protein</fullName>
    </recommendedName>
</protein>
<keyword evidence="4" id="KW-0472">Membrane</keyword>
<dbReference type="GO" id="GO:0016301">
    <property type="term" value="F:kinase activity"/>
    <property type="evidence" value="ECO:0007669"/>
    <property type="project" value="UniProtKB-KW"/>
</dbReference>
<feature type="transmembrane region" description="Helical" evidence="4">
    <location>
        <begin position="164"/>
        <end position="181"/>
    </location>
</feature>
<dbReference type="OrthoDB" id="5181554at2"/>
<organism evidence="6 7">
    <name type="scientific">Tessaracoccus aquimaris</name>
    <dbReference type="NCBI Taxonomy" id="1332264"/>
    <lineage>
        <taxon>Bacteria</taxon>
        <taxon>Bacillati</taxon>
        <taxon>Actinomycetota</taxon>
        <taxon>Actinomycetes</taxon>
        <taxon>Propionibacteriales</taxon>
        <taxon>Propionibacteriaceae</taxon>
        <taxon>Tessaracoccus</taxon>
    </lineage>
</organism>
<feature type="transmembrane region" description="Helical" evidence="4">
    <location>
        <begin position="61"/>
        <end position="80"/>
    </location>
</feature>
<keyword evidence="7" id="KW-1185">Reference proteome</keyword>
<dbReference type="EMBL" id="CP019606">
    <property type="protein sequence ID" value="AQP47447.1"/>
    <property type="molecule type" value="Genomic_DNA"/>
</dbReference>
<evidence type="ECO:0000313" key="7">
    <source>
        <dbReference type="Proteomes" id="UP000188145"/>
    </source>
</evidence>
<keyword evidence="4" id="KW-1133">Transmembrane helix</keyword>
<dbReference type="InterPro" id="IPR036890">
    <property type="entry name" value="HATPase_C_sf"/>
</dbReference>
<dbReference type="KEGG" id="tes:BW730_08015"/>
<gene>
    <name evidence="6" type="ORF">BW730_08015</name>
</gene>
<dbReference type="AlphaFoldDB" id="A0A1Q2CMW0"/>
<feature type="transmembrane region" description="Helical" evidence="4">
    <location>
        <begin position="123"/>
        <end position="152"/>
    </location>
</feature>
<feature type="domain" description="Histidine kinase/HSP90-like ATPase" evidence="5">
    <location>
        <begin position="296"/>
        <end position="392"/>
    </location>
</feature>
<dbReference type="SUPFAM" id="SSF55874">
    <property type="entry name" value="ATPase domain of HSP90 chaperone/DNA topoisomerase II/histidine kinase"/>
    <property type="match status" value="1"/>
</dbReference>
<proteinExistence type="predicted"/>
<keyword evidence="4" id="KW-0812">Transmembrane</keyword>
<feature type="transmembrane region" description="Helical" evidence="4">
    <location>
        <begin position="31"/>
        <end position="55"/>
    </location>
</feature>
<evidence type="ECO:0000256" key="1">
    <source>
        <dbReference type="ARBA" id="ARBA00022679"/>
    </source>
</evidence>
<sequence length="399" mass="43554">MSDSTTALRAWRWGKSQLLWYRDRRDVLGRMYTVCEVARSFLALHALVVNLLIVLPRATNHVGVVAASLVLLYWQIFISLRMRKPSRRTKPALLADLGMTLTIILTTNLTVPPGGAPLSLAGYWAGGCAAYAAIFLSYKWGVVFAVTTSAALLAAPEHFAMERVGAAFVTVLFTACLGNLVTQVRATLEEQEEERLRSAALAERERLSRIVHDGALQVLALVEREGPSLGLRGIRLAALARESEAQLRGHLQDREISDIDHGAAVDLAAALDKYESARVTVSTMASLVKAPRALVDEVERTLAEILKNVEKHAGPEARVWILLDQELDDEVILWVRDNGVGMSAAQVQEAADNGRLGIRDSIVGRMTDIGGSAILKSSPGAGTEWELRFPIEEDDEAES</sequence>
<evidence type="ECO:0000259" key="5">
    <source>
        <dbReference type="Pfam" id="PF02518"/>
    </source>
</evidence>
<evidence type="ECO:0000313" key="6">
    <source>
        <dbReference type="EMBL" id="AQP47447.1"/>
    </source>
</evidence>